<organism evidence="1">
    <name type="scientific">viral metagenome</name>
    <dbReference type="NCBI Taxonomy" id="1070528"/>
    <lineage>
        <taxon>unclassified sequences</taxon>
        <taxon>metagenomes</taxon>
        <taxon>organismal metagenomes</taxon>
    </lineage>
</organism>
<protein>
    <submittedName>
        <fullName evidence="1">Uncharacterized protein</fullName>
    </submittedName>
</protein>
<dbReference type="AlphaFoldDB" id="A0A6M3JLJ3"/>
<proteinExistence type="predicted"/>
<accession>A0A6M3JLJ3</accession>
<dbReference type="EMBL" id="MT141749">
    <property type="protein sequence ID" value="QJA69931.1"/>
    <property type="molecule type" value="Genomic_DNA"/>
</dbReference>
<name>A0A6M3JLJ3_9ZZZZ</name>
<reference evidence="1" key="1">
    <citation type="submission" date="2020-03" db="EMBL/GenBank/DDBJ databases">
        <title>The deep terrestrial virosphere.</title>
        <authorList>
            <person name="Holmfeldt K."/>
            <person name="Nilsson E."/>
            <person name="Simone D."/>
            <person name="Lopez-Fernandez M."/>
            <person name="Wu X."/>
            <person name="de Brujin I."/>
            <person name="Lundin D."/>
            <person name="Andersson A."/>
            <person name="Bertilsson S."/>
            <person name="Dopson M."/>
        </authorList>
    </citation>
    <scope>NUCLEOTIDE SEQUENCE</scope>
    <source>
        <strain evidence="1">MM415A04150</strain>
    </source>
</reference>
<gene>
    <name evidence="1" type="ORF">MM415A04150_0002</name>
</gene>
<sequence>MNEDLRERLVKALSDDKGCTNRKCEDYPTTKFLSGCFYCLADWLIENIKELQDA</sequence>
<evidence type="ECO:0000313" key="1">
    <source>
        <dbReference type="EMBL" id="QJA69931.1"/>
    </source>
</evidence>